<accession>A0ACB7TES4</accession>
<evidence type="ECO:0000313" key="1">
    <source>
        <dbReference type="EMBL" id="KAH6944554.1"/>
    </source>
</evidence>
<dbReference type="Proteomes" id="UP000821845">
    <property type="component" value="Chromosome 1"/>
</dbReference>
<protein>
    <submittedName>
        <fullName evidence="1">Uncharacterized protein</fullName>
    </submittedName>
</protein>
<proteinExistence type="predicted"/>
<evidence type="ECO:0000313" key="2">
    <source>
        <dbReference type="Proteomes" id="UP000821845"/>
    </source>
</evidence>
<comment type="caution">
    <text evidence="1">The sequence shown here is derived from an EMBL/GenBank/DDBJ whole genome shotgun (WGS) entry which is preliminary data.</text>
</comment>
<reference evidence="1" key="1">
    <citation type="submission" date="2020-05" db="EMBL/GenBank/DDBJ databases">
        <title>Large-scale comparative analyses of tick genomes elucidate their genetic diversity and vector capacities.</title>
        <authorList>
            <person name="Jia N."/>
            <person name="Wang J."/>
            <person name="Shi W."/>
            <person name="Du L."/>
            <person name="Sun Y."/>
            <person name="Zhan W."/>
            <person name="Jiang J."/>
            <person name="Wang Q."/>
            <person name="Zhang B."/>
            <person name="Ji P."/>
            <person name="Sakyi L.B."/>
            <person name="Cui X."/>
            <person name="Yuan T."/>
            <person name="Jiang B."/>
            <person name="Yang W."/>
            <person name="Lam T.T.-Y."/>
            <person name="Chang Q."/>
            <person name="Ding S."/>
            <person name="Wang X."/>
            <person name="Zhu J."/>
            <person name="Ruan X."/>
            <person name="Zhao L."/>
            <person name="Wei J."/>
            <person name="Que T."/>
            <person name="Du C."/>
            <person name="Cheng J."/>
            <person name="Dai P."/>
            <person name="Han X."/>
            <person name="Huang E."/>
            <person name="Gao Y."/>
            <person name="Liu J."/>
            <person name="Shao H."/>
            <person name="Ye R."/>
            <person name="Li L."/>
            <person name="Wei W."/>
            <person name="Wang X."/>
            <person name="Wang C."/>
            <person name="Yang T."/>
            <person name="Huo Q."/>
            <person name="Li W."/>
            <person name="Guo W."/>
            <person name="Chen H."/>
            <person name="Zhou L."/>
            <person name="Ni X."/>
            <person name="Tian J."/>
            <person name="Zhou Y."/>
            <person name="Sheng Y."/>
            <person name="Liu T."/>
            <person name="Pan Y."/>
            <person name="Xia L."/>
            <person name="Li J."/>
            <person name="Zhao F."/>
            <person name="Cao W."/>
        </authorList>
    </citation>
    <scope>NUCLEOTIDE SEQUENCE</scope>
    <source>
        <strain evidence="1">Hyas-2018</strain>
    </source>
</reference>
<keyword evidence="2" id="KW-1185">Reference proteome</keyword>
<gene>
    <name evidence="1" type="ORF">HPB50_003869</name>
</gene>
<organism evidence="1 2">
    <name type="scientific">Hyalomma asiaticum</name>
    <name type="common">Tick</name>
    <dbReference type="NCBI Taxonomy" id="266040"/>
    <lineage>
        <taxon>Eukaryota</taxon>
        <taxon>Metazoa</taxon>
        <taxon>Ecdysozoa</taxon>
        <taxon>Arthropoda</taxon>
        <taxon>Chelicerata</taxon>
        <taxon>Arachnida</taxon>
        <taxon>Acari</taxon>
        <taxon>Parasitiformes</taxon>
        <taxon>Ixodida</taxon>
        <taxon>Ixodoidea</taxon>
        <taxon>Ixodidae</taxon>
        <taxon>Hyalomminae</taxon>
        <taxon>Hyalomma</taxon>
    </lineage>
</organism>
<sequence length="853" mass="94928">MGTSCSSNGARSEDAGIIPRAVQDIFRHISTNTEKIFLVRVSFLEIYKEDVFDLFSKKSDRESLQIQEDQTGAIKISNLTELNVTTPEETIRLLAVGSASRSTASTNMNMRSSRSHAIFTLIIEQQEKSSGDTITVAKFHLVDLAGSEKAGKAKAVGERLKEGVTIDQGLLSLGNVITALCDGSSHVPYQNSKLTRLLQDSLGGNSHTVMIACVSPADSNFEETLNTLQYADRARKIENKPVVKFNPVQAEVAQLRQQRLPPDRNARKRPEEDAVPPKRRRLSTADEPDVREWSPSSGSGVLNERTTNDDPLAAIATLRDVKLPNRYWTFHELKNVDGACFTSCSLNASMGEVKVEKAVFFTVNSDGGPDGGIHSITFVQGKSVAEAAVVTMLDAKAVLNQASLLHLCKGVGTQAESLRDNITVNLQRQLELKSGSVFNVKCLGSTKKEGTPCFSCKYLRKAFITRQSRIRKRHDIKGLQQRCEKAEGVRLKEQEAHDTISTLLSIEENELKGKKKLMDTVNAYLNKQAPATESTLGNAAEHPYHLQEVMIELMRCRTLGKGVDQPGGNDNDESKKEIALVLSRNAELENENQRLTGELYRALDELSESSKCLIMTELEVQKLKELVVQLSERIENSQLADGDDQATRLLKNLQNSIMEFSADEQKRRKLNENLFKVEKPACEREMTTIEEEGLVDGTTTCAAEQTAPKTLLNQSRLEVTMRQDALSKGLEELNRVPQAKEELASKIAMNDQHLEVMKMQFENELLVVSESKNLEHRLSSLIEERKAIAIEINTVEKQLNDPDMAEHRSICNTRMQELNDTLQEHCDKFTEVQKKIVDAGPDNTHSSLDVLGR</sequence>
<name>A0ACB7TES4_HYAAI</name>
<dbReference type="EMBL" id="CM023481">
    <property type="protein sequence ID" value="KAH6944554.1"/>
    <property type="molecule type" value="Genomic_DNA"/>
</dbReference>